<dbReference type="Proteomes" id="UP000199343">
    <property type="component" value="Unassembled WGS sequence"/>
</dbReference>
<feature type="region of interest" description="Disordered" evidence="3">
    <location>
        <begin position="1"/>
        <end position="60"/>
    </location>
</feature>
<dbReference type="OrthoDB" id="3351163at2"/>
<feature type="compositionally biased region" description="Low complexity" evidence="3">
    <location>
        <begin position="143"/>
        <end position="159"/>
    </location>
</feature>
<feature type="domain" description="Fibronectin type-III" evidence="5">
    <location>
        <begin position="162"/>
        <end position="254"/>
    </location>
</feature>
<dbReference type="SMART" id="SM00060">
    <property type="entry name" value="FN3"/>
    <property type="match status" value="1"/>
</dbReference>
<dbReference type="STRING" id="47871.GA0070608_4075"/>
<name>A0A1C6VTU8_9ACTN</name>
<protein>
    <submittedName>
        <fullName evidence="6">Fibronectin type III domain</fullName>
    </submittedName>
</protein>
<dbReference type="SUPFAM" id="SSF49265">
    <property type="entry name" value="Fibronectin type III"/>
    <property type="match status" value="1"/>
</dbReference>
<feature type="transmembrane region" description="Helical" evidence="4">
    <location>
        <begin position="115"/>
        <end position="138"/>
    </location>
</feature>
<evidence type="ECO:0000313" key="7">
    <source>
        <dbReference type="Proteomes" id="UP000199343"/>
    </source>
</evidence>
<evidence type="ECO:0000256" key="1">
    <source>
        <dbReference type="ARBA" id="ARBA00023295"/>
    </source>
</evidence>
<dbReference type="GO" id="GO:0000272">
    <property type="term" value="P:polysaccharide catabolic process"/>
    <property type="evidence" value="ECO:0007669"/>
    <property type="project" value="UniProtKB-KW"/>
</dbReference>
<proteinExistence type="predicted"/>
<dbReference type="Gene3D" id="2.60.40.10">
    <property type="entry name" value="Immunoglobulins"/>
    <property type="match status" value="1"/>
</dbReference>
<keyword evidence="4" id="KW-1133">Transmembrane helix</keyword>
<evidence type="ECO:0000313" key="6">
    <source>
        <dbReference type="EMBL" id="SCL69642.1"/>
    </source>
</evidence>
<evidence type="ECO:0000259" key="5">
    <source>
        <dbReference type="PROSITE" id="PS50853"/>
    </source>
</evidence>
<dbReference type="InterPro" id="IPR003961">
    <property type="entry name" value="FN3_dom"/>
</dbReference>
<accession>A0A1C6VTU8</accession>
<dbReference type="InterPro" id="IPR036116">
    <property type="entry name" value="FN3_sf"/>
</dbReference>
<dbReference type="InterPro" id="IPR013783">
    <property type="entry name" value="Ig-like_fold"/>
</dbReference>
<dbReference type="EMBL" id="FMIC01000002">
    <property type="protein sequence ID" value="SCL69642.1"/>
    <property type="molecule type" value="Genomic_DNA"/>
</dbReference>
<evidence type="ECO:0000256" key="3">
    <source>
        <dbReference type="SAM" id="MobiDB-lite"/>
    </source>
</evidence>
<keyword evidence="1" id="KW-0326">Glycosidase</keyword>
<keyword evidence="2" id="KW-0624">Polysaccharide degradation</keyword>
<gene>
    <name evidence="6" type="ORF">GA0070608_4075</name>
</gene>
<keyword evidence="1" id="KW-0378">Hydrolase</keyword>
<sequence length="254" mass="26039">MSAPPWSSTAPPQALTGPAADDAAADVEDELERAERERAELEESRPQPADPEREQADDLPPAYLDIDETFPMKAQPYRAGTAAGRPAQQQAPPVPPPLAYPMMAEPEEGGRNRTVVIVAVAVAVLAVAALVGVGALVLNRDAAGPASPASATPSATTAAGPPPGGLTLKDDSATITLKWTDPAGGGVPFMVAGGRVGQALGVMATVDPGRTSYTVNGLNSRVDYCFTVLAVYSTDSFATSGQVCTEREGDTPSS</sequence>
<dbReference type="CDD" id="cd00063">
    <property type="entry name" value="FN3"/>
    <property type="match status" value="1"/>
</dbReference>
<feature type="compositionally biased region" description="Acidic residues" evidence="3">
    <location>
        <begin position="23"/>
        <end position="32"/>
    </location>
</feature>
<dbReference type="AlphaFoldDB" id="A0A1C6VTU8"/>
<feature type="compositionally biased region" description="Polar residues" evidence="3">
    <location>
        <begin position="1"/>
        <end position="11"/>
    </location>
</feature>
<keyword evidence="4" id="KW-0472">Membrane</keyword>
<evidence type="ECO:0000256" key="4">
    <source>
        <dbReference type="SAM" id="Phobius"/>
    </source>
</evidence>
<keyword evidence="4" id="KW-0812">Transmembrane</keyword>
<organism evidence="6 7">
    <name type="scientific">Micromonospora peucetia</name>
    <dbReference type="NCBI Taxonomy" id="47871"/>
    <lineage>
        <taxon>Bacteria</taxon>
        <taxon>Bacillati</taxon>
        <taxon>Actinomycetota</taxon>
        <taxon>Actinomycetes</taxon>
        <taxon>Micromonosporales</taxon>
        <taxon>Micromonosporaceae</taxon>
        <taxon>Micromonospora</taxon>
    </lineage>
</organism>
<dbReference type="PROSITE" id="PS50853">
    <property type="entry name" value="FN3"/>
    <property type="match status" value="1"/>
</dbReference>
<dbReference type="GO" id="GO:0016798">
    <property type="term" value="F:hydrolase activity, acting on glycosyl bonds"/>
    <property type="evidence" value="ECO:0007669"/>
    <property type="project" value="UniProtKB-KW"/>
</dbReference>
<evidence type="ECO:0000256" key="2">
    <source>
        <dbReference type="ARBA" id="ARBA00023326"/>
    </source>
</evidence>
<feature type="region of interest" description="Disordered" evidence="3">
    <location>
        <begin position="143"/>
        <end position="170"/>
    </location>
</feature>
<feature type="compositionally biased region" description="Basic and acidic residues" evidence="3">
    <location>
        <begin position="33"/>
        <end position="56"/>
    </location>
</feature>
<reference evidence="6 7" key="1">
    <citation type="submission" date="2016-06" db="EMBL/GenBank/DDBJ databases">
        <authorList>
            <person name="Kjaerup R.B."/>
            <person name="Dalgaard T.S."/>
            <person name="Juul-Madsen H.R."/>
        </authorList>
    </citation>
    <scope>NUCLEOTIDE SEQUENCE [LARGE SCALE GENOMIC DNA]</scope>
    <source>
        <strain evidence="6 7">DSM 43363</strain>
    </source>
</reference>
<keyword evidence="2" id="KW-0119">Carbohydrate metabolism</keyword>